<dbReference type="InterPro" id="IPR036188">
    <property type="entry name" value="FAD/NAD-bd_sf"/>
</dbReference>
<dbReference type="Gene3D" id="3.30.9.100">
    <property type="match status" value="1"/>
</dbReference>
<dbReference type="SUPFAM" id="SSF51905">
    <property type="entry name" value="FAD/NAD(P)-binding domain"/>
    <property type="match status" value="1"/>
</dbReference>
<accession>A0ABX0NF28</accession>
<dbReference type="PANTHER" id="PTHR43747">
    <property type="entry name" value="FAD-BINDING PROTEIN"/>
    <property type="match status" value="1"/>
</dbReference>
<keyword evidence="2" id="KW-1185">Reference proteome</keyword>
<dbReference type="InterPro" id="IPR050816">
    <property type="entry name" value="Flavin-dep_Halogenase_NPB"/>
</dbReference>
<name>A0ABX0NF28_9BURK</name>
<gene>
    <name evidence="1" type="ORF">F2P44_19450</name>
</gene>
<dbReference type="Proteomes" id="UP000621455">
    <property type="component" value="Unassembled WGS sequence"/>
</dbReference>
<protein>
    <submittedName>
        <fullName evidence="1">NAD(P)-binding protein</fullName>
    </submittedName>
</protein>
<organism evidence="1 2">
    <name type="scientific">Massilia frigida</name>
    <dbReference type="NCBI Taxonomy" id="2609281"/>
    <lineage>
        <taxon>Bacteria</taxon>
        <taxon>Pseudomonadati</taxon>
        <taxon>Pseudomonadota</taxon>
        <taxon>Betaproteobacteria</taxon>
        <taxon>Burkholderiales</taxon>
        <taxon>Oxalobacteraceae</taxon>
        <taxon>Telluria group</taxon>
        <taxon>Massilia</taxon>
    </lineage>
</organism>
<dbReference type="RefSeq" id="WP_167088767.1">
    <property type="nucleotide sequence ID" value="NZ_WHJG01000021.1"/>
</dbReference>
<dbReference type="Pfam" id="PF13450">
    <property type="entry name" value="NAD_binding_8"/>
    <property type="match status" value="1"/>
</dbReference>
<comment type="caution">
    <text evidence="1">The sequence shown here is derived from an EMBL/GenBank/DDBJ whole genome shotgun (WGS) entry which is preliminary data.</text>
</comment>
<reference evidence="1 2" key="1">
    <citation type="submission" date="2019-10" db="EMBL/GenBank/DDBJ databases">
        <title>Taxonomy of Antarctic Massilia spp.: description of Massilia rubra sp. nov., Massilia aquatica sp. nov., Massilia mucilaginosa sp. nov., Massilia frigida sp. nov. isolated from streams, lakes and regoliths.</title>
        <authorList>
            <person name="Holochova P."/>
            <person name="Sedlacek I."/>
            <person name="Kralova S."/>
            <person name="Maslanova I."/>
            <person name="Busse H.-J."/>
            <person name="Stankova E."/>
            <person name="Vrbovska V."/>
            <person name="Kovarovic V."/>
            <person name="Bartak M."/>
            <person name="Svec P."/>
            <person name="Pantucek R."/>
        </authorList>
    </citation>
    <scope>NUCLEOTIDE SEQUENCE [LARGE SCALE GENOMIC DNA]</scope>
    <source>
        <strain evidence="1 2">CCM 8695</strain>
    </source>
</reference>
<dbReference type="PANTHER" id="PTHR43747:SF1">
    <property type="entry name" value="SLR1998 PROTEIN"/>
    <property type="match status" value="1"/>
</dbReference>
<proteinExistence type="predicted"/>
<dbReference type="EMBL" id="WHJG01000021">
    <property type="protein sequence ID" value="NHZ81434.1"/>
    <property type="molecule type" value="Genomic_DNA"/>
</dbReference>
<dbReference type="Gene3D" id="3.50.50.60">
    <property type="entry name" value="FAD/NAD(P)-binding domain"/>
    <property type="match status" value="1"/>
</dbReference>
<sequence>MITLPPSRSTAQWDVVIVGAGPAGAALARRLRPQYRVLLLDRARARAGGALRIGESLPGAARVLLQRQGGYERFLAQGHAARGASVAQWDSDTPAWFDPIRDPHGVGWHLDRLKFDAGLRDDAVEAGASLVDTVRQLALSREGGRWRIDAQCLGQGGAAPSRGVHHTPVLVDASGRAMVAARQLGLARRGHDRLVCLYAHLPVDTGDKDQATRLCADANGWWYSVRVPSGQRVLALHLDSDDAELKALRDPGRLLAKAQRHGVLAGIRPPTMDFPVHLRPAGGGGLDPGATAALPDGFFAIGDAMLAFDPIASQGLFNALATADSCAHAIGRYLGGVGHARERYLEEMRAVEARYCQRLGETYAAVTRFPRERFWRRRTAGGAGAGGFAW</sequence>
<evidence type="ECO:0000313" key="1">
    <source>
        <dbReference type="EMBL" id="NHZ81434.1"/>
    </source>
</evidence>
<evidence type="ECO:0000313" key="2">
    <source>
        <dbReference type="Proteomes" id="UP000621455"/>
    </source>
</evidence>